<keyword evidence="5" id="KW-0460">Magnesium</keyword>
<evidence type="ECO:0000256" key="2">
    <source>
        <dbReference type="ARBA" id="ARBA00005582"/>
    </source>
</evidence>
<sequence length="112" mass="11924">MVQTTVGGPQPEFARQGRELQRYGSNGERLVAGCIPVRIIKPGTTEQRVEILLISSRGGDGLVIPKGGWETDETVEDAAARETVEEAGVRGQLEVPMAHLGASRAGVQHVPP</sequence>
<reference evidence="7 8" key="1">
    <citation type="journal article" date="2024" name="Nat. Commun.">
        <title>Phylogenomics reveals the evolutionary origins of lichenization in chlorophyte algae.</title>
        <authorList>
            <person name="Puginier C."/>
            <person name="Libourel C."/>
            <person name="Otte J."/>
            <person name="Skaloud P."/>
            <person name="Haon M."/>
            <person name="Grisel S."/>
            <person name="Petersen M."/>
            <person name="Berrin J.G."/>
            <person name="Delaux P.M."/>
            <person name="Dal Grande F."/>
            <person name="Keller J."/>
        </authorList>
    </citation>
    <scope>NUCLEOTIDE SEQUENCE [LARGE SCALE GENOMIC DNA]</scope>
    <source>
        <strain evidence="7 8">SAG 2036</strain>
    </source>
</reference>
<dbReference type="GO" id="GO:0016462">
    <property type="term" value="F:pyrophosphatase activity"/>
    <property type="evidence" value="ECO:0007669"/>
    <property type="project" value="InterPro"/>
</dbReference>
<dbReference type="GO" id="GO:0046872">
    <property type="term" value="F:metal ion binding"/>
    <property type="evidence" value="ECO:0007669"/>
    <property type="project" value="UniProtKB-KW"/>
</dbReference>
<keyword evidence="4" id="KW-0378">Hydrolase</keyword>
<evidence type="ECO:0000256" key="3">
    <source>
        <dbReference type="ARBA" id="ARBA00022723"/>
    </source>
</evidence>
<keyword evidence="3" id="KW-0479">Metal-binding</keyword>
<dbReference type="EMBL" id="JALJOQ010000192">
    <property type="protein sequence ID" value="KAK9790526.1"/>
    <property type="molecule type" value="Genomic_DNA"/>
</dbReference>
<dbReference type="GO" id="GO:0005634">
    <property type="term" value="C:nucleus"/>
    <property type="evidence" value="ECO:0007669"/>
    <property type="project" value="TreeGrafter"/>
</dbReference>
<dbReference type="Proteomes" id="UP001465755">
    <property type="component" value="Unassembled WGS sequence"/>
</dbReference>
<dbReference type="CDD" id="cd04666">
    <property type="entry name" value="NUDIX_DIPP2_like_Nudt4"/>
    <property type="match status" value="1"/>
</dbReference>
<evidence type="ECO:0000313" key="7">
    <source>
        <dbReference type="EMBL" id="KAK9790526.1"/>
    </source>
</evidence>
<dbReference type="InterPro" id="IPR047198">
    <property type="entry name" value="DDP-like_NUDIX"/>
</dbReference>
<feature type="domain" description="Nudix hydrolase" evidence="6">
    <location>
        <begin position="27"/>
        <end position="112"/>
    </location>
</feature>
<dbReference type="PROSITE" id="PS51462">
    <property type="entry name" value="NUDIX"/>
    <property type="match status" value="1"/>
</dbReference>
<evidence type="ECO:0000256" key="1">
    <source>
        <dbReference type="ARBA" id="ARBA00001946"/>
    </source>
</evidence>
<comment type="similarity">
    <text evidence="2">Belongs to the Nudix hydrolase family.</text>
</comment>
<dbReference type="PANTHER" id="PTHR12629">
    <property type="entry name" value="DIPHOSPHOINOSITOL POLYPHOSPHATE PHOSPHOHYDROLASE"/>
    <property type="match status" value="1"/>
</dbReference>
<keyword evidence="8" id="KW-1185">Reference proteome</keyword>
<comment type="caution">
    <text evidence="7">The sequence shown here is derived from an EMBL/GenBank/DDBJ whole genome shotgun (WGS) entry which is preliminary data.</text>
</comment>
<dbReference type="SUPFAM" id="SSF55811">
    <property type="entry name" value="Nudix"/>
    <property type="match status" value="1"/>
</dbReference>
<name>A0AAW1NQH7_9CHLO</name>
<dbReference type="GO" id="GO:0005737">
    <property type="term" value="C:cytoplasm"/>
    <property type="evidence" value="ECO:0007669"/>
    <property type="project" value="TreeGrafter"/>
</dbReference>
<gene>
    <name evidence="7" type="ORF">WJX73_010660</name>
</gene>
<dbReference type="Gene3D" id="3.90.79.10">
    <property type="entry name" value="Nucleoside Triphosphate Pyrophosphohydrolase"/>
    <property type="match status" value="1"/>
</dbReference>
<proteinExistence type="inferred from homology"/>
<dbReference type="AlphaFoldDB" id="A0AAW1NQH7"/>
<dbReference type="PANTHER" id="PTHR12629:SF0">
    <property type="entry name" value="DIPHOSPHOINOSITOL-POLYPHOSPHATE DIPHOSPHATASE"/>
    <property type="match status" value="1"/>
</dbReference>
<evidence type="ECO:0000313" key="8">
    <source>
        <dbReference type="Proteomes" id="UP001465755"/>
    </source>
</evidence>
<dbReference type="InterPro" id="IPR000086">
    <property type="entry name" value="NUDIX_hydrolase_dom"/>
</dbReference>
<dbReference type="InterPro" id="IPR015797">
    <property type="entry name" value="NUDIX_hydrolase-like_dom_sf"/>
</dbReference>
<evidence type="ECO:0000259" key="6">
    <source>
        <dbReference type="PROSITE" id="PS51462"/>
    </source>
</evidence>
<comment type="cofactor">
    <cofactor evidence="1">
        <name>Mg(2+)</name>
        <dbReference type="ChEBI" id="CHEBI:18420"/>
    </cofactor>
</comment>
<dbReference type="PROSITE" id="PS00893">
    <property type="entry name" value="NUDIX_BOX"/>
    <property type="match status" value="1"/>
</dbReference>
<evidence type="ECO:0000256" key="5">
    <source>
        <dbReference type="ARBA" id="ARBA00022842"/>
    </source>
</evidence>
<dbReference type="Pfam" id="PF00293">
    <property type="entry name" value="NUDIX"/>
    <property type="match status" value="1"/>
</dbReference>
<organism evidence="7 8">
    <name type="scientific">Symbiochloris irregularis</name>
    <dbReference type="NCBI Taxonomy" id="706552"/>
    <lineage>
        <taxon>Eukaryota</taxon>
        <taxon>Viridiplantae</taxon>
        <taxon>Chlorophyta</taxon>
        <taxon>core chlorophytes</taxon>
        <taxon>Trebouxiophyceae</taxon>
        <taxon>Trebouxiales</taxon>
        <taxon>Trebouxiaceae</taxon>
        <taxon>Symbiochloris</taxon>
    </lineage>
</organism>
<evidence type="ECO:0000256" key="4">
    <source>
        <dbReference type="ARBA" id="ARBA00022801"/>
    </source>
</evidence>
<protein>
    <recommendedName>
        <fullName evidence="6">Nudix hydrolase domain-containing protein</fullName>
    </recommendedName>
</protein>
<dbReference type="InterPro" id="IPR020084">
    <property type="entry name" value="NUDIX_hydrolase_CS"/>
</dbReference>
<accession>A0AAW1NQH7</accession>